<gene>
    <name evidence="11" type="ORF">TOLI1172_LOCUS5865</name>
</gene>
<dbReference type="PROSITE" id="PS00039">
    <property type="entry name" value="DEAD_ATP_HELICASE"/>
    <property type="match status" value="1"/>
</dbReference>
<dbReference type="SMART" id="SM00490">
    <property type="entry name" value="HELICc"/>
    <property type="match status" value="1"/>
</dbReference>
<evidence type="ECO:0000256" key="5">
    <source>
        <dbReference type="PROSITE-ProRule" id="PRU00552"/>
    </source>
</evidence>
<dbReference type="InterPro" id="IPR011545">
    <property type="entry name" value="DEAD/DEAH_box_helicase_dom"/>
</dbReference>
<feature type="region of interest" description="Disordered" evidence="7">
    <location>
        <begin position="440"/>
        <end position="469"/>
    </location>
</feature>
<dbReference type="InterPro" id="IPR014001">
    <property type="entry name" value="Helicase_ATP-bd"/>
</dbReference>
<evidence type="ECO:0000256" key="6">
    <source>
        <dbReference type="RuleBase" id="RU000492"/>
    </source>
</evidence>
<dbReference type="Pfam" id="PF00270">
    <property type="entry name" value="DEAD"/>
    <property type="match status" value="1"/>
</dbReference>
<dbReference type="GO" id="GO:0003676">
    <property type="term" value="F:nucleic acid binding"/>
    <property type="evidence" value="ECO:0007669"/>
    <property type="project" value="InterPro"/>
</dbReference>
<dbReference type="InterPro" id="IPR027417">
    <property type="entry name" value="P-loop_NTPase"/>
</dbReference>
<organism evidence="11">
    <name type="scientific">Timspurckia oligopyrenoides</name>
    <dbReference type="NCBI Taxonomy" id="708627"/>
    <lineage>
        <taxon>Eukaryota</taxon>
        <taxon>Rhodophyta</taxon>
        <taxon>Bangiophyceae</taxon>
        <taxon>Porphyridiales</taxon>
        <taxon>Porphyridiaceae</taxon>
        <taxon>Timspurckia</taxon>
    </lineage>
</organism>
<dbReference type="PROSITE" id="PS51195">
    <property type="entry name" value="Q_MOTIF"/>
    <property type="match status" value="1"/>
</dbReference>
<dbReference type="PANTHER" id="PTHR47959">
    <property type="entry name" value="ATP-DEPENDENT RNA HELICASE RHLE-RELATED"/>
    <property type="match status" value="1"/>
</dbReference>
<dbReference type="AlphaFoldDB" id="A0A7S0ZGZ8"/>
<keyword evidence="2 6" id="KW-0378">Hydrolase</keyword>
<evidence type="ECO:0000256" key="1">
    <source>
        <dbReference type="ARBA" id="ARBA00022741"/>
    </source>
</evidence>
<dbReference type="Pfam" id="PF00271">
    <property type="entry name" value="Helicase_C"/>
    <property type="match status" value="1"/>
</dbReference>
<feature type="domain" description="Helicase ATP-binding" evidence="8">
    <location>
        <begin position="38"/>
        <end position="218"/>
    </location>
</feature>
<dbReference type="GO" id="GO:0005524">
    <property type="term" value="F:ATP binding"/>
    <property type="evidence" value="ECO:0007669"/>
    <property type="project" value="UniProtKB-KW"/>
</dbReference>
<dbReference type="GO" id="GO:0016787">
    <property type="term" value="F:hydrolase activity"/>
    <property type="evidence" value="ECO:0007669"/>
    <property type="project" value="UniProtKB-KW"/>
</dbReference>
<evidence type="ECO:0000259" key="10">
    <source>
        <dbReference type="PROSITE" id="PS51195"/>
    </source>
</evidence>
<evidence type="ECO:0000259" key="9">
    <source>
        <dbReference type="PROSITE" id="PS51194"/>
    </source>
</evidence>
<accession>A0A7S0ZGZ8</accession>
<dbReference type="InterPro" id="IPR014014">
    <property type="entry name" value="RNA_helicase_DEAD_Q_motif"/>
</dbReference>
<dbReference type="GO" id="GO:0003724">
    <property type="term" value="F:RNA helicase activity"/>
    <property type="evidence" value="ECO:0007669"/>
    <property type="project" value="InterPro"/>
</dbReference>
<dbReference type="PROSITE" id="PS51192">
    <property type="entry name" value="HELICASE_ATP_BIND_1"/>
    <property type="match status" value="1"/>
</dbReference>
<dbReference type="PROSITE" id="PS51194">
    <property type="entry name" value="HELICASE_CTER"/>
    <property type="match status" value="1"/>
</dbReference>
<name>A0A7S0ZGZ8_9RHOD</name>
<feature type="short sequence motif" description="Q motif" evidence="5">
    <location>
        <begin position="5"/>
        <end position="33"/>
    </location>
</feature>
<dbReference type="InterPro" id="IPR050079">
    <property type="entry name" value="DEAD_box_RNA_helicase"/>
</dbReference>
<evidence type="ECO:0000259" key="8">
    <source>
        <dbReference type="PROSITE" id="PS51192"/>
    </source>
</evidence>
<keyword evidence="4 6" id="KW-0067">ATP-binding</keyword>
<dbReference type="InterPro" id="IPR000629">
    <property type="entry name" value="RNA-helicase_DEAD-box_CS"/>
</dbReference>
<dbReference type="Gene3D" id="3.40.50.300">
    <property type="entry name" value="P-loop containing nucleotide triphosphate hydrolases"/>
    <property type="match status" value="2"/>
</dbReference>
<dbReference type="EMBL" id="HBFP01008201">
    <property type="protein sequence ID" value="CAD8821470.1"/>
    <property type="molecule type" value="Transcribed_RNA"/>
</dbReference>
<feature type="domain" description="Helicase C-terminal" evidence="9">
    <location>
        <begin position="268"/>
        <end position="416"/>
    </location>
</feature>
<feature type="compositionally biased region" description="Polar residues" evidence="7">
    <location>
        <begin position="454"/>
        <end position="469"/>
    </location>
</feature>
<keyword evidence="1 6" id="KW-0547">Nucleotide-binding</keyword>
<dbReference type="InterPro" id="IPR001650">
    <property type="entry name" value="Helicase_C-like"/>
</dbReference>
<evidence type="ECO:0000256" key="3">
    <source>
        <dbReference type="ARBA" id="ARBA00022806"/>
    </source>
</evidence>
<dbReference type="PANTHER" id="PTHR47959:SF24">
    <property type="entry name" value="ATP-DEPENDENT RNA HELICASE"/>
    <property type="match status" value="1"/>
</dbReference>
<dbReference type="SMART" id="SM00487">
    <property type="entry name" value="DEXDc"/>
    <property type="match status" value="1"/>
</dbReference>
<evidence type="ECO:0000256" key="2">
    <source>
        <dbReference type="ARBA" id="ARBA00022801"/>
    </source>
</evidence>
<reference evidence="11" key="1">
    <citation type="submission" date="2021-01" db="EMBL/GenBank/DDBJ databases">
        <authorList>
            <person name="Corre E."/>
            <person name="Pelletier E."/>
            <person name="Niang G."/>
            <person name="Scheremetjew M."/>
            <person name="Finn R."/>
            <person name="Kale V."/>
            <person name="Holt S."/>
            <person name="Cochrane G."/>
            <person name="Meng A."/>
            <person name="Brown T."/>
            <person name="Cohen L."/>
        </authorList>
    </citation>
    <scope>NUCLEOTIDE SEQUENCE</scope>
    <source>
        <strain evidence="11">CCMP3278</strain>
    </source>
</reference>
<evidence type="ECO:0000256" key="7">
    <source>
        <dbReference type="SAM" id="MobiDB-lite"/>
    </source>
</evidence>
<feature type="domain" description="DEAD-box RNA helicase Q" evidence="10">
    <location>
        <begin position="5"/>
        <end position="33"/>
    </location>
</feature>
<evidence type="ECO:0000313" key="11">
    <source>
        <dbReference type="EMBL" id="CAD8821470.1"/>
    </source>
</evidence>
<dbReference type="CDD" id="cd18787">
    <property type="entry name" value="SF2_C_DEAD"/>
    <property type="match status" value="1"/>
</dbReference>
<sequence>MGAADEFGDLGLPSWLRAVCRGLNMRQPTRIQKEAIPTILQARHKTILCAAATGSGKTAAYALPILTTLRSDPRAFHAVILSPTRELAVQIAEHFQAFGAPISLRIALVIGGGDLVEQQQQLAKAPHLIIATPGRLGALLRAENEELCPSLSRLRYVVLDEADELLTKAFETELGDIMKAISNPEMRTTEYQTLLFSATFSDQIKLLQQSGFLKNAAVIDLSDENAFVQNVSTIQQNYLLVPQRVKDAYLFFILSRHLDSEGKSSGKSMSRSLADSKSTIVFVSTCSACELIATTLQILQLSPLRLHSQMRQSERLRTIQLFRNGNQPILIATDLAARGLDVPRVSLVINYDIPSSSATYIHRIGRTARGVGLQATGKSISLVSERDIDRVKAIENYMNREILPLDDIANKEHVVMEELGAVLKAKAIARLKIIERQSKDGANEGLKRRKGGVSSASRFTVSSKRASPE</sequence>
<evidence type="ECO:0000256" key="4">
    <source>
        <dbReference type="ARBA" id="ARBA00022840"/>
    </source>
</evidence>
<dbReference type="SUPFAM" id="SSF52540">
    <property type="entry name" value="P-loop containing nucleoside triphosphate hydrolases"/>
    <property type="match status" value="1"/>
</dbReference>
<proteinExistence type="inferred from homology"/>
<protein>
    <recommendedName>
        <fullName evidence="12">ATP-dependent RNA helicase</fullName>
    </recommendedName>
</protein>
<keyword evidence="3 6" id="KW-0347">Helicase</keyword>
<comment type="similarity">
    <text evidence="6">Belongs to the DEAD box helicase family.</text>
</comment>
<evidence type="ECO:0008006" key="12">
    <source>
        <dbReference type="Google" id="ProtNLM"/>
    </source>
</evidence>
<dbReference type="GO" id="GO:0005829">
    <property type="term" value="C:cytosol"/>
    <property type="evidence" value="ECO:0007669"/>
    <property type="project" value="TreeGrafter"/>
</dbReference>